<evidence type="ECO:0000313" key="2">
    <source>
        <dbReference type="Proteomes" id="UP001151234"/>
    </source>
</evidence>
<name>A0A9X3UGX4_9HYPH</name>
<dbReference type="AlphaFoldDB" id="A0A9X3UGX4"/>
<reference evidence="1" key="1">
    <citation type="submission" date="2022-11" db="EMBL/GenBank/DDBJ databases">
        <title>Draft genome sequence of Hoeflea poritis E7-10 and Hoeflea prorocentri PM5-8, separated from scleractinian coral Porites lutea and marine dinoflagellate.</title>
        <authorList>
            <person name="Zhang G."/>
            <person name="Wei Q."/>
            <person name="Cai L."/>
        </authorList>
    </citation>
    <scope>NUCLEOTIDE SEQUENCE</scope>
    <source>
        <strain evidence="1">PM5-8</strain>
    </source>
</reference>
<accession>A0A9X3UGX4</accession>
<evidence type="ECO:0000313" key="1">
    <source>
        <dbReference type="EMBL" id="MDA5398968.1"/>
    </source>
</evidence>
<dbReference type="Gene3D" id="3.40.50.2000">
    <property type="entry name" value="Glycogen Phosphorylase B"/>
    <property type="match status" value="1"/>
</dbReference>
<sequence>MTGIRDPKKILMVQPQLESLDGHEHTQIKAVQSLLPQSEIAIATRYGFGLSGQIDDLNIMPVLPRGAHFGAELKEAVLSTGLTQADLILVPSAGPDEIEALMAYYEEHADEDSPTAKLRILSADILSGCSDVFLDRLRNACQSGKIKLLTEAEELQAHFEDRYGLPIAGQLNLPCTILPDDPDIEAGKRGFEDVTTIGVLGRQRSEKGSYRIPSIMKHLGRLTDRHSEKLRIHFLYQAVGTKRLRRLSLELKTRFNRLANPNITIDFVGSGLSEQRFRRLVLDADILLLPYNVSRYQFSGSGMIMDGVFAGKPIVCSNGMAMRNVLSHGNCEQATSDEEFAEKLLMVATNKAKYDEGAAIAASFAADLLVASARNLRD</sequence>
<dbReference type="RefSeq" id="WP_267990413.1">
    <property type="nucleotide sequence ID" value="NZ_JAPJZI010000001.1"/>
</dbReference>
<dbReference type="SUPFAM" id="SSF53756">
    <property type="entry name" value="UDP-Glycosyltransferase/glycogen phosphorylase"/>
    <property type="match status" value="1"/>
</dbReference>
<protein>
    <submittedName>
        <fullName evidence="1">Uncharacterized protein</fullName>
    </submittedName>
</protein>
<proteinExistence type="predicted"/>
<keyword evidence="2" id="KW-1185">Reference proteome</keyword>
<gene>
    <name evidence="1" type="ORF">OQ273_10330</name>
</gene>
<dbReference type="EMBL" id="JAPJZI010000001">
    <property type="protein sequence ID" value="MDA5398968.1"/>
    <property type="molecule type" value="Genomic_DNA"/>
</dbReference>
<comment type="caution">
    <text evidence="1">The sequence shown here is derived from an EMBL/GenBank/DDBJ whole genome shotgun (WGS) entry which is preliminary data.</text>
</comment>
<organism evidence="1 2">
    <name type="scientific">Hoeflea prorocentri</name>
    <dbReference type="NCBI Taxonomy" id="1922333"/>
    <lineage>
        <taxon>Bacteria</taxon>
        <taxon>Pseudomonadati</taxon>
        <taxon>Pseudomonadota</taxon>
        <taxon>Alphaproteobacteria</taxon>
        <taxon>Hyphomicrobiales</taxon>
        <taxon>Rhizobiaceae</taxon>
        <taxon>Hoeflea</taxon>
    </lineage>
</organism>
<dbReference type="Proteomes" id="UP001151234">
    <property type="component" value="Unassembled WGS sequence"/>
</dbReference>